<reference evidence="2" key="1">
    <citation type="journal article" date="2023" name="Mol. Biol. Evol.">
        <title>Third-Generation Sequencing Reveals the Adaptive Role of the Epigenome in Three Deep-Sea Polychaetes.</title>
        <authorList>
            <person name="Perez M."/>
            <person name="Aroh O."/>
            <person name="Sun Y."/>
            <person name="Lan Y."/>
            <person name="Juniper S.K."/>
            <person name="Young C.R."/>
            <person name="Angers B."/>
            <person name="Qian P.Y."/>
        </authorList>
    </citation>
    <scope>NUCLEOTIDE SEQUENCE</scope>
    <source>
        <strain evidence="2">P08H-3</strain>
    </source>
</reference>
<protein>
    <submittedName>
        <fullName evidence="2">Uncharacterized protein</fullName>
    </submittedName>
</protein>
<evidence type="ECO:0000313" key="2">
    <source>
        <dbReference type="EMBL" id="KAK2139341.1"/>
    </source>
</evidence>
<dbReference type="EMBL" id="JAODUP010001849">
    <property type="protein sequence ID" value="KAK2139341.1"/>
    <property type="molecule type" value="Genomic_DNA"/>
</dbReference>
<sequence>MVKSNDEPMTLRLAFWVRKLDELHALALQTVKRPSLASLIFRERSEISDYEDLHDYVSEDENGGGEPGSCNAQPHVFKTDESTIEDESTDSHMSDTDSS</sequence>
<proteinExistence type="predicted"/>
<dbReference type="AlphaFoldDB" id="A0AAD9IRJ2"/>
<name>A0AAD9IRJ2_9ANNE</name>
<feature type="compositionally biased region" description="Basic and acidic residues" evidence="1">
    <location>
        <begin position="89"/>
        <end position="99"/>
    </location>
</feature>
<evidence type="ECO:0000313" key="3">
    <source>
        <dbReference type="Proteomes" id="UP001208570"/>
    </source>
</evidence>
<keyword evidence="3" id="KW-1185">Reference proteome</keyword>
<feature type="region of interest" description="Disordered" evidence="1">
    <location>
        <begin position="55"/>
        <end position="99"/>
    </location>
</feature>
<accession>A0AAD9IRJ2</accession>
<organism evidence="2 3">
    <name type="scientific">Paralvinella palmiformis</name>
    <dbReference type="NCBI Taxonomy" id="53620"/>
    <lineage>
        <taxon>Eukaryota</taxon>
        <taxon>Metazoa</taxon>
        <taxon>Spiralia</taxon>
        <taxon>Lophotrochozoa</taxon>
        <taxon>Annelida</taxon>
        <taxon>Polychaeta</taxon>
        <taxon>Sedentaria</taxon>
        <taxon>Canalipalpata</taxon>
        <taxon>Terebellida</taxon>
        <taxon>Terebelliformia</taxon>
        <taxon>Alvinellidae</taxon>
        <taxon>Paralvinella</taxon>
    </lineage>
</organism>
<dbReference type="Proteomes" id="UP001208570">
    <property type="component" value="Unassembled WGS sequence"/>
</dbReference>
<evidence type="ECO:0000256" key="1">
    <source>
        <dbReference type="SAM" id="MobiDB-lite"/>
    </source>
</evidence>
<comment type="caution">
    <text evidence="2">The sequence shown here is derived from an EMBL/GenBank/DDBJ whole genome shotgun (WGS) entry which is preliminary data.</text>
</comment>
<gene>
    <name evidence="2" type="ORF">LSH36_1848g00000</name>
</gene>